<sequence length="126" mass="13589">MNAVSQVFALIAAGVHLIVWPLESFLYGHPRVRYLLTGSTADAPEVRLWRFNVGFYNLYLALGLGAGVVALHTDDRATGRALVLFVSAFMIAAGTTLFASERRVWRGALAQAVPPAVVIIAHLVAD</sequence>
<evidence type="ECO:0000313" key="2">
    <source>
        <dbReference type="EMBL" id="MFC5888040.1"/>
    </source>
</evidence>
<reference evidence="3" key="1">
    <citation type="journal article" date="2019" name="Int. J. Syst. Evol. Microbiol.">
        <title>The Global Catalogue of Microorganisms (GCM) 10K type strain sequencing project: providing services to taxonomists for standard genome sequencing and annotation.</title>
        <authorList>
            <consortium name="The Broad Institute Genomics Platform"/>
            <consortium name="The Broad Institute Genome Sequencing Center for Infectious Disease"/>
            <person name="Wu L."/>
            <person name="Ma J."/>
        </authorList>
    </citation>
    <scope>NUCLEOTIDE SEQUENCE [LARGE SCALE GENOMIC DNA]</scope>
    <source>
        <strain evidence="3">CGMCC 4.1469</strain>
    </source>
</reference>
<dbReference type="RefSeq" id="WP_313767217.1">
    <property type="nucleotide sequence ID" value="NZ_BAAAVH010000031.1"/>
</dbReference>
<keyword evidence="1" id="KW-0472">Membrane</keyword>
<protein>
    <submittedName>
        <fullName evidence="2">DUF1304 domain-containing protein</fullName>
    </submittedName>
</protein>
<dbReference type="EMBL" id="JBHSOD010000034">
    <property type="protein sequence ID" value="MFC5888040.1"/>
    <property type="molecule type" value="Genomic_DNA"/>
</dbReference>
<gene>
    <name evidence="2" type="ORF">ACFP0N_24020</name>
</gene>
<proteinExistence type="predicted"/>
<dbReference type="Proteomes" id="UP001596067">
    <property type="component" value="Unassembled WGS sequence"/>
</dbReference>
<keyword evidence="3" id="KW-1185">Reference proteome</keyword>
<feature type="transmembrane region" description="Helical" evidence="1">
    <location>
        <begin position="7"/>
        <end position="28"/>
    </location>
</feature>
<dbReference type="InterPro" id="IPR009732">
    <property type="entry name" value="DUF1304"/>
</dbReference>
<accession>A0ABW1F2F1</accession>
<keyword evidence="1" id="KW-0812">Transmembrane</keyword>
<comment type="caution">
    <text evidence="2">The sequence shown here is derived from an EMBL/GenBank/DDBJ whole genome shotgun (WGS) entry which is preliminary data.</text>
</comment>
<name>A0ABW1F2F1_9ACTN</name>
<evidence type="ECO:0000313" key="3">
    <source>
        <dbReference type="Proteomes" id="UP001596067"/>
    </source>
</evidence>
<keyword evidence="1" id="KW-1133">Transmembrane helix</keyword>
<feature type="transmembrane region" description="Helical" evidence="1">
    <location>
        <begin position="48"/>
        <end position="69"/>
    </location>
</feature>
<feature type="transmembrane region" description="Helical" evidence="1">
    <location>
        <begin position="81"/>
        <end position="99"/>
    </location>
</feature>
<organism evidence="2 3">
    <name type="scientific">Kitasatospora aburaviensis</name>
    <dbReference type="NCBI Taxonomy" id="67265"/>
    <lineage>
        <taxon>Bacteria</taxon>
        <taxon>Bacillati</taxon>
        <taxon>Actinomycetota</taxon>
        <taxon>Actinomycetes</taxon>
        <taxon>Kitasatosporales</taxon>
        <taxon>Streptomycetaceae</taxon>
        <taxon>Kitasatospora</taxon>
    </lineage>
</organism>
<dbReference type="Pfam" id="PF06993">
    <property type="entry name" value="DUF1304"/>
    <property type="match status" value="1"/>
</dbReference>
<evidence type="ECO:0000256" key="1">
    <source>
        <dbReference type="SAM" id="Phobius"/>
    </source>
</evidence>